<feature type="domain" description="NAD-dependent epimerase/dehydratase" evidence="1">
    <location>
        <begin position="3"/>
        <end position="121"/>
    </location>
</feature>
<comment type="caution">
    <text evidence="2">The sequence shown here is derived from an EMBL/GenBank/DDBJ whole genome shotgun (WGS) entry which is preliminary data.</text>
</comment>
<dbReference type="CDD" id="cd08946">
    <property type="entry name" value="SDR_e"/>
    <property type="match status" value="1"/>
</dbReference>
<proteinExistence type="predicted"/>
<organism evidence="2 3">
    <name type="scientific">Gloeocapsopsis dulcis AAB1 = 1H9</name>
    <dbReference type="NCBI Taxonomy" id="1433147"/>
    <lineage>
        <taxon>Bacteria</taxon>
        <taxon>Bacillati</taxon>
        <taxon>Cyanobacteriota</taxon>
        <taxon>Cyanophyceae</taxon>
        <taxon>Oscillatoriophycideae</taxon>
        <taxon>Chroococcales</taxon>
        <taxon>Chroococcaceae</taxon>
        <taxon>Gloeocapsopsis</taxon>
        <taxon>Gloeocapsopsis dulcis</taxon>
    </lineage>
</organism>
<gene>
    <name evidence="2" type="ORF">BWI75_19545</name>
</gene>
<accession>A0A6N8FZ79</accession>
<dbReference type="OrthoDB" id="9811743at2"/>
<evidence type="ECO:0000259" key="1">
    <source>
        <dbReference type="Pfam" id="PF01370"/>
    </source>
</evidence>
<dbReference type="InterPro" id="IPR036291">
    <property type="entry name" value="NAD(P)-bd_dom_sf"/>
</dbReference>
<keyword evidence="3" id="KW-1185">Reference proteome</keyword>
<dbReference type="RefSeq" id="WP_155707191.1">
    <property type="nucleotide sequence ID" value="NZ_CAWPEY010000045.1"/>
</dbReference>
<dbReference type="Proteomes" id="UP000441797">
    <property type="component" value="Unassembled WGS sequence"/>
</dbReference>
<sequence>MKILVTGTEGYLGSLLAPMLMEAGHEVIAVDTGFYKVGWLYNGTDLTAKTFNKDIRQITVEDLQGVEAIVHMAELSNDPTGQLAPNITYEINHKGSVALANLAKAAGVRRFVYMSSCSVYG</sequence>
<dbReference type="PANTHER" id="PTHR43245:SF23">
    <property type="entry name" value="NAD(P)-BINDING DOMAIN-CONTAINING PROTEIN"/>
    <property type="match status" value="1"/>
</dbReference>
<evidence type="ECO:0000313" key="2">
    <source>
        <dbReference type="EMBL" id="MUL38458.1"/>
    </source>
</evidence>
<evidence type="ECO:0000313" key="3">
    <source>
        <dbReference type="Proteomes" id="UP000441797"/>
    </source>
</evidence>
<dbReference type="InterPro" id="IPR050177">
    <property type="entry name" value="Lipid_A_modif_metabolic_enz"/>
</dbReference>
<protein>
    <submittedName>
        <fullName evidence="2">NAD-dependent dehydratase</fullName>
    </submittedName>
</protein>
<dbReference type="InterPro" id="IPR001509">
    <property type="entry name" value="Epimerase_deHydtase"/>
</dbReference>
<dbReference type="EMBL" id="NAPY01000040">
    <property type="protein sequence ID" value="MUL38458.1"/>
    <property type="molecule type" value="Genomic_DNA"/>
</dbReference>
<name>A0A6N8FZ79_9CHRO</name>
<dbReference type="Pfam" id="PF01370">
    <property type="entry name" value="Epimerase"/>
    <property type="match status" value="1"/>
</dbReference>
<dbReference type="PANTHER" id="PTHR43245">
    <property type="entry name" value="BIFUNCTIONAL POLYMYXIN RESISTANCE PROTEIN ARNA"/>
    <property type="match status" value="1"/>
</dbReference>
<dbReference type="AlphaFoldDB" id="A0A6N8FZ79"/>
<feature type="non-terminal residue" evidence="2">
    <location>
        <position position="121"/>
    </location>
</feature>
<reference evidence="2 3" key="1">
    <citation type="journal article" date="2019" name="Front. Microbiol.">
        <title>Genomic Features for Desiccation Tolerance and Sugar Biosynthesis in the Extremophile Gloeocapsopsis sp. UTEX B3054.</title>
        <authorList>
            <person name="Urrejola C."/>
            <person name="Alcorta J."/>
            <person name="Salas L."/>
            <person name="Vasquez M."/>
            <person name="Polz M.F."/>
            <person name="Vicuna R."/>
            <person name="Diez B."/>
        </authorList>
    </citation>
    <scope>NUCLEOTIDE SEQUENCE [LARGE SCALE GENOMIC DNA]</scope>
    <source>
        <strain evidence="2 3">1H9</strain>
    </source>
</reference>
<dbReference type="SUPFAM" id="SSF51735">
    <property type="entry name" value="NAD(P)-binding Rossmann-fold domains"/>
    <property type="match status" value="1"/>
</dbReference>
<dbReference type="Gene3D" id="3.40.50.720">
    <property type="entry name" value="NAD(P)-binding Rossmann-like Domain"/>
    <property type="match status" value="1"/>
</dbReference>